<feature type="transmembrane region" description="Helical" evidence="6">
    <location>
        <begin position="293"/>
        <end position="314"/>
    </location>
</feature>
<keyword evidence="6" id="KW-0812">Transmembrane</keyword>
<dbReference type="Pfam" id="PF01554">
    <property type="entry name" value="MatE"/>
    <property type="match status" value="2"/>
</dbReference>
<evidence type="ECO:0000256" key="1">
    <source>
        <dbReference type="ARBA" id="ARBA00003408"/>
    </source>
</evidence>
<keyword evidence="6" id="KW-1133">Transmembrane helix</keyword>
<dbReference type="GO" id="GO:0042910">
    <property type="term" value="F:xenobiotic transmembrane transporter activity"/>
    <property type="evidence" value="ECO:0007669"/>
    <property type="project" value="InterPro"/>
</dbReference>
<evidence type="ECO:0000256" key="2">
    <source>
        <dbReference type="ARBA" id="ARBA00010199"/>
    </source>
</evidence>
<comment type="caution">
    <text evidence="7">The sequence shown here is derived from an EMBL/GenBank/DDBJ whole genome shotgun (WGS) entry which is preliminary data.</text>
</comment>
<organism evidence="7 8">
    <name type="scientific">Gordonia polyisoprenivorans</name>
    <dbReference type="NCBI Taxonomy" id="84595"/>
    <lineage>
        <taxon>Bacteria</taxon>
        <taxon>Bacillati</taxon>
        <taxon>Actinomycetota</taxon>
        <taxon>Actinomycetes</taxon>
        <taxon>Mycobacteriales</taxon>
        <taxon>Gordoniaceae</taxon>
        <taxon>Gordonia</taxon>
    </lineage>
</organism>
<reference evidence="7 8" key="1">
    <citation type="submission" date="2020-04" db="EMBL/GenBank/DDBJ databases">
        <title>MicrobeNet Type strains.</title>
        <authorList>
            <person name="Nicholson A.C."/>
        </authorList>
    </citation>
    <scope>NUCLEOTIDE SEQUENCE [LARGE SCALE GENOMIC DNA]</scope>
    <source>
        <strain evidence="7 8">ATCC BAA-14</strain>
    </source>
</reference>
<evidence type="ECO:0000313" key="7">
    <source>
        <dbReference type="EMBL" id="NKY01836.1"/>
    </source>
</evidence>
<evidence type="ECO:0000256" key="3">
    <source>
        <dbReference type="ARBA" id="ARBA00020268"/>
    </source>
</evidence>
<feature type="transmembrane region" description="Helical" evidence="6">
    <location>
        <begin position="320"/>
        <end position="342"/>
    </location>
</feature>
<dbReference type="InterPro" id="IPR050222">
    <property type="entry name" value="MATE_MdtK"/>
</dbReference>
<dbReference type="CDD" id="cd13131">
    <property type="entry name" value="MATE_NorM_like"/>
    <property type="match status" value="1"/>
</dbReference>
<feature type="transmembrane region" description="Helical" evidence="6">
    <location>
        <begin position="456"/>
        <end position="476"/>
    </location>
</feature>
<keyword evidence="6" id="KW-0472">Membrane</keyword>
<sequence>MTSSRGPPLRVATRCPVPCGARRSDPDAELSPDIVQRDVSHHNLARQLVALAVPVAGTQLAQIALSTTDTAMMSLLGVGALAGGSLAVVIFNQVRTMGVGLLVPMGNQIAAADTDGRRSASTVRGHVRAGFLVATLAGIVGAIAIIGVGALLPYLGQSPGVVDAARSMLAALAPGLVPCLWFQVLRQFTVGMRKPLALLWITVGSVAVNAVLNLAFIYGWGPLPDLGLTGIGLSTSLVYLLTFGVFWWMVRRDAELSALLSVRFWRVERADVVSLLKLGVPVSATYASEAGMFTVLALVMGAISAPALAAHGVVYQITYIVFQVAIGLSQGSSIIVSRQVALRHAHEAMNVMRLALTASAAVATAAGLVYLLFPDVVLAPFTSDADQPTIALCKSLLMIGIVMQFVDAAQNIGVGLLRGLGDTVSGFRLSLIGYWVVGVPAALILAFPLGLNAAGVWWGLTCGLATTAALMLMRFVRSAQRIAGSASPG</sequence>
<feature type="transmembrane region" description="Helical" evidence="6">
    <location>
        <begin position="354"/>
        <end position="373"/>
    </location>
</feature>
<dbReference type="GO" id="GO:0015297">
    <property type="term" value="F:antiporter activity"/>
    <property type="evidence" value="ECO:0007669"/>
    <property type="project" value="InterPro"/>
</dbReference>
<feature type="transmembrane region" description="Helical" evidence="6">
    <location>
        <begin position="197"/>
        <end position="220"/>
    </location>
</feature>
<protein>
    <recommendedName>
        <fullName evidence="3">Probable multidrug resistance protein NorM</fullName>
    </recommendedName>
    <alternativeName>
        <fullName evidence="5">Multidrug-efflux transporter</fullName>
    </alternativeName>
</protein>
<evidence type="ECO:0000256" key="6">
    <source>
        <dbReference type="SAM" id="Phobius"/>
    </source>
</evidence>
<evidence type="ECO:0000256" key="5">
    <source>
        <dbReference type="ARBA" id="ARBA00031636"/>
    </source>
</evidence>
<comment type="similarity">
    <text evidence="2">Belongs to the multi antimicrobial extrusion (MATE) (TC 2.A.66.1) family.</text>
</comment>
<feature type="transmembrane region" description="Helical" evidence="6">
    <location>
        <begin position="71"/>
        <end position="91"/>
    </location>
</feature>
<dbReference type="PANTHER" id="PTHR43298">
    <property type="entry name" value="MULTIDRUG RESISTANCE PROTEIN NORM-RELATED"/>
    <property type="match status" value="1"/>
</dbReference>
<feature type="transmembrane region" description="Helical" evidence="6">
    <location>
        <begin position="429"/>
        <end position="450"/>
    </location>
</feature>
<proteinExistence type="inferred from homology"/>
<feature type="transmembrane region" description="Helical" evidence="6">
    <location>
        <begin position="127"/>
        <end position="152"/>
    </location>
</feature>
<name>A0A846WLE8_9ACTN</name>
<dbReference type="AlphaFoldDB" id="A0A846WLE8"/>
<feature type="transmembrane region" description="Helical" evidence="6">
    <location>
        <begin position="226"/>
        <end position="250"/>
    </location>
</feature>
<evidence type="ECO:0000256" key="4">
    <source>
        <dbReference type="ARBA" id="ARBA00022448"/>
    </source>
</evidence>
<dbReference type="GO" id="GO:0005886">
    <property type="term" value="C:plasma membrane"/>
    <property type="evidence" value="ECO:0007669"/>
    <property type="project" value="TreeGrafter"/>
</dbReference>
<dbReference type="InterPro" id="IPR002528">
    <property type="entry name" value="MATE_fam"/>
</dbReference>
<dbReference type="Proteomes" id="UP000563898">
    <property type="component" value="Unassembled WGS sequence"/>
</dbReference>
<comment type="function">
    <text evidence="1">Multidrug efflux pump.</text>
</comment>
<dbReference type="EMBL" id="JAAXPC010000004">
    <property type="protein sequence ID" value="NKY01836.1"/>
    <property type="molecule type" value="Genomic_DNA"/>
</dbReference>
<accession>A0A846WLE8</accession>
<dbReference type="NCBIfam" id="TIGR00797">
    <property type="entry name" value="matE"/>
    <property type="match status" value="1"/>
</dbReference>
<keyword evidence="4" id="KW-0813">Transport</keyword>
<dbReference type="PANTHER" id="PTHR43298:SF2">
    <property type="entry name" value="FMN_FAD EXPORTER YEEO-RELATED"/>
    <property type="match status" value="1"/>
</dbReference>
<evidence type="ECO:0000313" key="8">
    <source>
        <dbReference type="Proteomes" id="UP000563898"/>
    </source>
</evidence>
<gene>
    <name evidence="7" type="ORF">HGA05_09650</name>
</gene>
<feature type="transmembrane region" description="Helical" evidence="6">
    <location>
        <begin position="164"/>
        <end position="185"/>
    </location>
</feature>